<comment type="caution">
    <text evidence="7">The sequence shown here is derived from an EMBL/GenBank/DDBJ whole genome shotgun (WGS) entry which is preliminary data.</text>
</comment>
<gene>
    <name evidence="7" type="ORF">EHQ30_10460</name>
</gene>
<dbReference type="GO" id="GO:0005975">
    <property type="term" value="P:carbohydrate metabolic process"/>
    <property type="evidence" value="ECO:0007669"/>
    <property type="project" value="InterPro"/>
</dbReference>
<evidence type="ECO:0000256" key="1">
    <source>
        <dbReference type="ARBA" id="ARBA00001231"/>
    </source>
</evidence>
<dbReference type="Gene3D" id="3.20.20.300">
    <property type="entry name" value="Glycoside hydrolase, family 3, N-terminal domain"/>
    <property type="match status" value="1"/>
</dbReference>
<dbReference type="SUPFAM" id="SSF51445">
    <property type="entry name" value="(Trans)glycosidases"/>
    <property type="match status" value="1"/>
</dbReference>
<dbReference type="EMBL" id="RQFP01000001">
    <property type="protein sequence ID" value="TGK96986.1"/>
    <property type="molecule type" value="Genomic_DNA"/>
</dbReference>
<dbReference type="AlphaFoldDB" id="A0A2M9XZK9"/>
<proteinExistence type="inferred from homology"/>
<evidence type="ECO:0000313" key="8">
    <source>
        <dbReference type="Proteomes" id="UP000297891"/>
    </source>
</evidence>
<evidence type="ECO:0000256" key="5">
    <source>
        <dbReference type="ARBA" id="ARBA00023295"/>
    </source>
</evidence>
<protein>
    <recommendedName>
        <fullName evidence="3">beta-N-acetylhexosaminidase</fullName>
        <ecNumber evidence="3">3.2.1.52</ecNumber>
    </recommendedName>
</protein>
<dbReference type="InterPro" id="IPR050226">
    <property type="entry name" value="NagZ_Beta-hexosaminidase"/>
</dbReference>
<dbReference type="InterPro" id="IPR017853">
    <property type="entry name" value="GH"/>
</dbReference>
<dbReference type="InterPro" id="IPR001764">
    <property type="entry name" value="Glyco_hydro_3_N"/>
</dbReference>
<dbReference type="InterPro" id="IPR036962">
    <property type="entry name" value="Glyco_hydro_3_N_sf"/>
</dbReference>
<organism evidence="7 8">
    <name type="scientific">Leptospira brenneri</name>
    <dbReference type="NCBI Taxonomy" id="2023182"/>
    <lineage>
        <taxon>Bacteria</taxon>
        <taxon>Pseudomonadati</taxon>
        <taxon>Spirochaetota</taxon>
        <taxon>Spirochaetia</taxon>
        <taxon>Leptospirales</taxon>
        <taxon>Leptospiraceae</taxon>
        <taxon>Leptospira</taxon>
    </lineage>
</organism>
<comment type="catalytic activity">
    <reaction evidence="1">
        <text>Hydrolysis of terminal non-reducing N-acetyl-D-hexosamine residues in N-acetyl-beta-D-hexosaminides.</text>
        <dbReference type="EC" id="3.2.1.52"/>
    </reaction>
</comment>
<dbReference type="RefSeq" id="WP_100791417.1">
    <property type="nucleotide sequence ID" value="NZ_NPDQ01000006.1"/>
</dbReference>
<evidence type="ECO:0000256" key="2">
    <source>
        <dbReference type="ARBA" id="ARBA00005336"/>
    </source>
</evidence>
<accession>A0A2M9XZK9</accession>
<evidence type="ECO:0000259" key="6">
    <source>
        <dbReference type="Pfam" id="PF00933"/>
    </source>
</evidence>
<dbReference type="Pfam" id="PF00933">
    <property type="entry name" value="Glyco_hydro_3"/>
    <property type="match status" value="1"/>
</dbReference>
<evidence type="ECO:0000256" key="3">
    <source>
        <dbReference type="ARBA" id="ARBA00012663"/>
    </source>
</evidence>
<evidence type="ECO:0000313" key="7">
    <source>
        <dbReference type="EMBL" id="TGK96986.1"/>
    </source>
</evidence>
<dbReference type="Proteomes" id="UP000297891">
    <property type="component" value="Unassembled WGS sequence"/>
</dbReference>
<name>A0A2M9XZK9_9LEPT</name>
<dbReference type="OrthoDB" id="9805821at2"/>
<evidence type="ECO:0000256" key="4">
    <source>
        <dbReference type="ARBA" id="ARBA00022801"/>
    </source>
</evidence>
<comment type="similarity">
    <text evidence="2">Belongs to the glycosyl hydrolase 3 family.</text>
</comment>
<feature type="domain" description="Glycoside hydrolase family 3 N-terminal" evidence="6">
    <location>
        <begin position="77"/>
        <end position="340"/>
    </location>
</feature>
<dbReference type="GO" id="GO:0004563">
    <property type="term" value="F:beta-N-acetylhexosaminidase activity"/>
    <property type="evidence" value="ECO:0007669"/>
    <property type="project" value="UniProtKB-EC"/>
</dbReference>
<dbReference type="GO" id="GO:0009254">
    <property type="term" value="P:peptidoglycan turnover"/>
    <property type="evidence" value="ECO:0007669"/>
    <property type="project" value="TreeGrafter"/>
</dbReference>
<keyword evidence="5" id="KW-0326">Glycosidase</keyword>
<dbReference type="PANTHER" id="PTHR30480:SF13">
    <property type="entry name" value="BETA-HEXOSAMINIDASE"/>
    <property type="match status" value="1"/>
</dbReference>
<keyword evidence="8" id="KW-1185">Reference proteome</keyword>
<dbReference type="EC" id="3.2.1.52" evidence="3"/>
<reference evidence="7" key="1">
    <citation type="journal article" date="2019" name="PLoS Negl. Trop. Dis.">
        <title>Revisiting the worldwide diversity of Leptospira species in the environment.</title>
        <authorList>
            <person name="Vincent A.T."/>
            <person name="Schiettekatte O."/>
            <person name="Bourhy P."/>
            <person name="Veyrier F.J."/>
            <person name="Picardeau M."/>
        </authorList>
    </citation>
    <scope>NUCLEOTIDE SEQUENCE [LARGE SCALE GENOMIC DNA]</scope>
    <source>
        <strain evidence="7">201800277</strain>
    </source>
</reference>
<keyword evidence="4 7" id="KW-0378">Hydrolase</keyword>
<dbReference type="PANTHER" id="PTHR30480">
    <property type="entry name" value="BETA-HEXOSAMINIDASE-RELATED"/>
    <property type="match status" value="1"/>
</dbReference>
<sequence>MNKVLLRTSFSLLLLFGFFGSSYCFGFYLTELAANERKLWLDEKAWAITNSMTEAELVGQTIHIAIPSKTVDPIALEEIAATKPGGIILFGKNLGKKEEILSLTSGLQGAAKDSKLAPFLISTDQEGGRVFRVQDGITPYPGAMAVGQTGNTQWGEVVGFVTSYELRSLGLNFLFAPVLDINNNPLNPVINTRSFGSDSKRVSEVAVAYEKGARAGGCLPVIKHFPGHGDTTVDSHLGLPIINKSLEELEALELLPFKQSIAGGAEAVMSAHIVYPKIDPEFPATLSKTILTDVLRKNLNFDGIIITDAMEMHAISKNYEKDRPGVLTILAGANIVLLTSWGETARRFKAQLTDAYRDGEFRYLDKEGKEHDKLKEAVQKQIRKKLELGLYDENSILPNVYDENLKQKEFLANWNLERKNRYIKLSESKNFVKEINEDSIRAYPKSVLTSGILADETISFVKNNRLKETLKNKKINSVPFKSFPAEIKNKTTTTFLFDSTSENEILSVATLAKKYPTKRFIILHGGTPFIKLPELPNLQYLLSFSLTQGSWEALGEKLSSGKEIPKVDLILLPKGSKTPSKGAFPERL</sequence>